<proteinExistence type="predicted"/>
<feature type="transmembrane region" description="Helical" evidence="1">
    <location>
        <begin position="69"/>
        <end position="91"/>
    </location>
</feature>
<dbReference type="STRING" id="497965.Cyan7822_3806"/>
<dbReference type="OrthoDB" id="9831573at2"/>
<feature type="transmembrane region" description="Helical" evidence="1">
    <location>
        <begin position="208"/>
        <end position="230"/>
    </location>
</feature>
<keyword evidence="3" id="KW-1185">Reference proteome</keyword>
<dbReference type="AlphaFoldDB" id="E0UJ37"/>
<keyword evidence="1" id="KW-0812">Transmembrane</keyword>
<dbReference type="HOGENOM" id="CLU_952237_0_0_3"/>
<evidence type="ECO:0000313" key="2">
    <source>
        <dbReference type="EMBL" id="ADN15740.1"/>
    </source>
</evidence>
<evidence type="ECO:0000256" key="1">
    <source>
        <dbReference type="SAM" id="Phobius"/>
    </source>
</evidence>
<dbReference type="eggNOG" id="ENOG5032GZM">
    <property type="taxonomic scope" value="Bacteria"/>
</dbReference>
<dbReference type="RefSeq" id="WP_013323808.1">
    <property type="nucleotide sequence ID" value="NC_014501.1"/>
</dbReference>
<dbReference type="KEGG" id="cyj:Cyan7822_3806"/>
<dbReference type="InterPro" id="IPR046157">
    <property type="entry name" value="DUF6159"/>
</dbReference>
<feature type="transmembrane region" description="Helical" evidence="1">
    <location>
        <begin position="28"/>
        <end position="49"/>
    </location>
</feature>
<gene>
    <name evidence="2" type="ordered locus">Cyan7822_3806</name>
</gene>
<dbReference type="Pfam" id="PF19656">
    <property type="entry name" value="DUF6159"/>
    <property type="match status" value="1"/>
</dbReference>
<evidence type="ECO:0000313" key="3">
    <source>
        <dbReference type="Proteomes" id="UP000008206"/>
    </source>
</evidence>
<dbReference type="Proteomes" id="UP000008206">
    <property type="component" value="Chromosome"/>
</dbReference>
<organism evidence="2 3">
    <name type="scientific">Gloeothece verrucosa (strain PCC 7822)</name>
    <name type="common">Cyanothece sp. (strain PCC 7822)</name>
    <dbReference type="NCBI Taxonomy" id="497965"/>
    <lineage>
        <taxon>Bacteria</taxon>
        <taxon>Bacillati</taxon>
        <taxon>Cyanobacteriota</taxon>
        <taxon>Cyanophyceae</taxon>
        <taxon>Oscillatoriophycideae</taxon>
        <taxon>Chroococcales</taxon>
        <taxon>Aphanothecaceae</taxon>
        <taxon>Gloeothece</taxon>
        <taxon>Gloeothece verrucosa</taxon>
    </lineage>
</organism>
<accession>E0UJ37</accession>
<name>E0UJ37_GLOV7</name>
<protein>
    <submittedName>
        <fullName evidence="2">Uncharacterized protein</fullName>
    </submittedName>
</protein>
<keyword evidence="1" id="KW-0472">Membrane</keyword>
<keyword evidence="1" id="KW-1133">Transmembrane helix</keyword>
<feature type="transmembrane region" description="Helical" evidence="1">
    <location>
        <begin position="139"/>
        <end position="155"/>
    </location>
</feature>
<dbReference type="EMBL" id="CP002198">
    <property type="protein sequence ID" value="ADN15740.1"/>
    <property type="molecule type" value="Genomic_DNA"/>
</dbReference>
<feature type="transmembrane region" description="Helical" evidence="1">
    <location>
        <begin position="236"/>
        <end position="258"/>
    </location>
</feature>
<reference evidence="3" key="1">
    <citation type="journal article" date="2011" name="MBio">
        <title>Novel metabolic attributes of the genus Cyanothece, comprising a group of unicellular nitrogen-fixing Cyanobacteria.</title>
        <authorList>
            <person name="Bandyopadhyay A."/>
            <person name="Elvitigala T."/>
            <person name="Welsh E."/>
            <person name="Stockel J."/>
            <person name="Liberton M."/>
            <person name="Min H."/>
            <person name="Sherman L.A."/>
            <person name="Pakrasi H.B."/>
        </authorList>
    </citation>
    <scope>NUCLEOTIDE SEQUENCE [LARGE SCALE GENOMIC DNA]</scope>
    <source>
        <strain evidence="3">PCC 7822</strain>
    </source>
</reference>
<sequence>MQKIILKSWRFFFETLAILNRPTAQGKFFWGLPLIISLLIAFCGLLPFVPQIFSLTDKRLEKIQTILMMYVLFFTVTLISNFFNAAFLYLLRGFLEGQPISGFQGVRKTFKISADIVIYSLVCSIIQLIYLIFNMTLNLVFGLIIAPMIIQKISVKRKGLPLTLQLNMCLPIMVSENLHYEKARHRAIKIITETWGKNLSETNNITPVLVVTIVPLVFLIGIPLLIMGMMGKHSTLLILGWAIIFLAVILSQVFNALCSQIYAFAAYRYSVEGKNDLYSDASIAPNAYRQAI</sequence>